<organism evidence="2 3">
    <name type="scientific">Diversispora epigaea</name>
    <dbReference type="NCBI Taxonomy" id="1348612"/>
    <lineage>
        <taxon>Eukaryota</taxon>
        <taxon>Fungi</taxon>
        <taxon>Fungi incertae sedis</taxon>
        <taxon>Mucoromycota</taxon>
        <taxon>Glomeromycotina</taxon>
        <taxon>Glomeromycetes</taxon>
        <taxon>Diversisporales</taxon>
        <taxon>Diversisporaceae</taxon>
        <taxon>Diversispora</taxon>
    </lineage>
</organism>
<feature type="region of interest" description="Disordered" evidence="1">
    <location>
        <begin position="79"/>
        <end position="142"/>
    </location>
</feature>
<sequence length="142" mass="15568">MDSTELKGELNLVLEDIDSIHEFYKDKNSLNAAQEMFDPMRTTINKILIITLVLTTNFVRDITADAVTNSLELISSVHATKTSATSKNTTSRNSIRGTIPDTSNPICSTNATTRDNLSKNNTSLGKRKNTSSFGGGKKRKTN</sequence>
<dbReference type="EMBL" id="PQFF01000031">
    <property type="protein sequence ID" value="RHZ87634.1"/>
    <property type="molecule type" value="Genomic_DNA"/>
</dbReference>
<accession>A0A397JR40</accession>
<protein>
    <submittedName>
        <fullName evidence="2">Uncharacterized protein</fullName>
    </submittedName>
</protein>
<evidence type="ECO:0000313" key="3">
    <source>
        <dbReference type="Proteomes" id="UP000266861"/>
    </source>
</evidence>
<feature type="compositionally biased region" description="Low complexity" evidence="1">
    <location>
        <begin position="79"/>
        <end position="94"/>
    </location>
</feature>
<name>A0A397JR40_9GLOM</name>
<reference evidence="2 3" key="1">
    <citation type="submission" date="2018-08" db="EMBL/GenBank/DDBJ databases">
        <title>Genome and evolution of the arbuscular mycorrhizal fungus Diversispora epigaea (formerly Glomus versiforme) and its bacterial endosymbionts.</title>
        <authorList>
            <person name="Sun X."/>
            <person name="Fei Z."/>
            <person name="Harrison M."/>
        </authorList>
    </citation>
    <scope>NUCLEOTIDE SEQUENCE [LARGE SCALE GENOMIC DNA]</scope>
    <source>
        <strain evidence="2 3">IT104</strain>
    </source>
</reference>
<dbReference type="Proteomes" id="UP000266861">
    <property type="component" value="Unassembled WGS sequence"/>
</dbReference>
<evidence type="ECO:0000256" key="1">
    <source>
        <dbReference type="SAM" id="MobiDB-lite"/>
    </source>
</evidence>
<proteinExistence type="predicted"/>
<dbReference type="AlphaFoldDB" id="A0A397JR40"/>
<comment type="caution">
    <text evidence="2">The sequence shown here is derived from an EMBL/GenBank/DDBJ whole genome shotgun (WGS) entry which is preliminary data.</text>
</comment>
<evidence type="ECO:0000313" key="2">
    <source>
        <dbReference type="EMBL" id="RHZ87634.1"/>
    </source>
</evidence>
<keyword evidence="3" id="KW-1185">Reference proteome</keyword>
<feature type="compositionally biased region" description="Polar residues" evidence="1">
    <location>
        <begin position="100"/>
        <end position="124"/>
    </location>
</feature>
<gene>
    <name evidence="2" type="ORF">Glove_33g51</name>
</gene>